<dbReference type="VEuPathDB" id="FungiDB:SCODWIG_00664"/>
<comment type="subcellular location">
    <subcellularLocation>
        <location evidence="1">Endoplasmic reticulum lumen</location>
    </subcellularLocation>
</comment>
<evidence type="ECO:0000259" key="6">
    <source>
        <dbReference type="Pfam" id="PF18401"/>
    </source>
</evidence>
<feature type="chain" id="PRO_5016730134" description="Killer toxin-resistance protein 5" evidence="5">
    <location>
        <begin position="20"/>
        <end position="1329"/>
    </location>
</feature>
<protein>
    <recommendedName>
        <fullName evidence="11">Killer toxin-resistance protein 5</fullName>
    </recommendedName>
</protein>
<dbReference type="GO" id="GO:0018279">
    <property type="term" value="P:protein N-linked glycosylation via asparagine"/>
    <property type="evidence" value="ECO:0007669"/>
    <property type="project" value="TreeGrafter"/>
</dbReference>
<dbReference type="InterPro" id="IPR040694">
    <property type="entry name" value="UGGT_TRXL_2"/>
</dbReference>
<evidence type="ECO:0000259" key="7">
    <source>
        <dbReference type="Pfam" id="PF18402"/>
    </source>
</evidence>
<feature type="signal peptide" evidence="5">
    <location>
        <begin position="1"/>
        <end position="19"/>
    </location>
</feature>
<evidence type="ECO:0000256" key="3">
    <source>
        <dbReference type="ARBA" id="ARBA00022824"/>
    </source>
</evidence>
<dbReference type="Pfam" id="PF18401">
    <property type="entry name" value="Thioredoxin_13"/>
    <property type="match status" value="1"/>
</dbReference>
<keyword evidence="3" id="KW-0256">Endoplasmic reticulum</keyword>
<evidence type="ECO:0000256" key="5">
    <source>
        <dbReference type="SAM" id="SignalP"/>
    </source>
</evidence>
<organism evidence="9 10">
    <name type="scientific">Saccharomycodes ludwigii</name>
    <dbReference type="NCBI Taxonomy" id="36035"/>
    <lineage>
        <taxon>Eukaryota</taxon>
        <taxon>Fungi</taxon>
        <taxon>Dikarya</taxon>
        <taxon>Ascomycota</taxon>
        <taxon>Saccharomycotina</taxon>
        <taxon>Saccharomycetes</taxon>
        <taxon>Saccharomycodales</taxon>
        <taxon>Saccharomycodaceae</taxon>
        <taxon>Saccharomycodes</taxon>
    </lineage>
</organism>
<dbReference type="PANTHER" id="PTHR11226:SF0">
    <property type="entry name" value="UDP-GLUCOSE:GLYCOPROTEIN GLUCOSYLTRANSFERASE"/>
    <property type="match status" value="1"/>
</dbReference>
<evidence type="ECO:0000313" key="10">
    <source>
        <dbReference type="Proteomes" id="UP000262825"/>
    </source>
</evidence>
<evidence type="ECO:0000259" key="8">
    <source>
        <dbReference type="Pfam" id="PF18404"/>
    </source>
</evidence>
<reference evidence="10" key="1">
    <citation type="submission" date="2018-06" db="EMBL/GenBank/DDBJ databases">
        <authorList>
            <person name="Guldener U."/>
        </authorList>
    </citation>
    <scope>NUCLEOTIDE SEQUENCE [LARGE SCALE GENOMIC DNA]</scope>
    <source>
        <strain evidence="10">UTAD17</strain>
    </source>
</reference>
<feature type="domain" description="UGGT thioredoxin-like" evidence="7">
    <location>
        <begin position="395"/>
        <end position="578"/>
    </location>
</feature>
<dbReference type="GO" id="GO:0003980">
    <property type="term" value="F:UDP-glucose:glycoprotein glucosyltransferase activity"/>
    <property type="evidence" value="ECO:0007669"/>
    <property type="project" value="InterPro"/>
</dbReference>
<keyword evidence="2 5" id="KW-0732">Signal</keyword>
<keyword evidence="4" id="KW-0325">Glycoprotein</keyword>
<dbReference type="GO" id="GO:0005788">
    <property type="term" value="C:endoplasmic reticulum lumen"/>
    <property type="evidence" value="ECO:0007669"/>
    <property type="project" value="UniProtKB-SubCell"/>
</dbReference>
<sequence length="1329" mass="155192">MKHCLLLLILLGYIVSVLAGYTSIPVSSKIASLPPNIKLLQVIKSIGLISIETFQEIYGILTDIENEREDSAFDFKIKYNTVLQFLNNTHPTIVPLVELNYKLGIHDFPESGGYHNHENFFVLNNRKYFQADDLFYLKTKELKSALLSEIEPKRGEIPIGTDANAPIIYFYGCDEDEDFYEFNYNLWSESQGGKIQYIWRYTCGSIEYAELGANLDLSLKLDDLEDRKTLLDFVAQDSNLTRISITNKYNNDMKLLDLQTVSLIFEDYQINGDFWKAFDYAKDIIYNLPLKTNDLVNTNIDPYIELIQKEMEENEKKGLDYGMLGCYINGMQLRYSELNINSFIKSIIREWGFIKKLKKTCSESLALKTFQIKNLLTTYSLISLPYLQSSQPLKFDVTDINNEDLIVYFNDLESDQIYNDVLSKDIISFFEESPYGELPAYSENWSELIFLIDFDDENSIDILRGMLRVIEVVKNGYPQRVGLIPMGDCRIVSEIYRHKSDDLEELIDFFQNIHVNKKKFSANTTLCEELDVFLQNVAINGNSFIINGEIYPFRQNSWNYLVNKVIVKDTTFLRKEIKRYLHQSLDEVVTARKLLHSDSQPFKRRDLKYTPDYFGDSTYTTENVKAITGLQGRILVIVPNLEYNILNTLTLVDNFDSCESWKFLCNFLNLKLYGIRIRLIHNGSTKSKYWKQLLDLFFDGVPSIETFQKSMPKIRNIKRSYKNIENANYIKSMRKFLPDLPDSQITAQRFLLLNGKYIKLDMDEIPSSQTIKNLLKRESKRTLNVIIALEQIVPNYSENLIEPDFVEQLSSILTKSFFDDYLNQNGIYFTSESSLPRLALSKILGFKNKLMSFEEVNYPTVKPVDITLLLDPTEERTQKMLSLVSMVRSLSFVNVQLYFLPTKELQLYPVERIYYDNIGEFSSVSIDNDIFEAKLEYLLPNLHVIKELDLNIISEIWVEANVYNIPPNRNIVESDVSGMCLNVIRRSSNKNDTVISQFINMRTFGYGSFKLPMDAYYDEYYVKSCSPEYKVKAFGLDIKADFSGWDSFNLNDVLNNNNRIYIEVTNETYPSLGNSLSTNNTNKINMVMNIFDKRYEDEFFQFMEYLLHRNNQHIYDIKIWILDHQGISVAFKSKLSQFMKAKGPMLFEYEFVSYHWPSWMRPEKYLHRELDLARVLLLDVILPLDIEACIYIDIIKIKNWNLIEQVALNYDKSYSNASGIIYLVPYPEIEYGYWKTGYWEKYLDKNDLLFYQTDFVMVNMTNFRKAEAGDKLRVHYQRLSSDIFSLRNVAQDLINNIQLQVPITSLNKFSTMPSEEKNKLNDFPTNDEL</sequence>
<dbReference type="GO" id="GO:0036503">
    <property type="term" value="P:ERAD pathway"/>
    <property type="evidence" value="ECO:0007669"/>
    <property type="project" value="TreeGrafter"/>
</dbReference>
<evidence type="ECO:0000256" key="4">
    <source>
        <dbReference type="ARBA" id="ARBA00023180"/>
    </source>
</evidence>
<dbReference type="Proteomes" id="UP000262825">
    <property type="component" value="Unassembled WGS sequence"/>
</dbReference>
<evidence type="ECO:0008006" key="11">
    <source>
        <dbReference type="Google" id="ProtNLM"/>
    </source>
</evidence>
<dbReference type="OrthoDB" id="27683at2759"/>
<proteinExistence type="predicted"/>
<dbReference type="Pfam" id="PF18404">
    <property type="entry name" value="Glyco_transf_24"/>
    <property type="match status" value="1"/>
</dbReference>
<name>A0A376B2K2_9ASCO</name>
<evidence type="ECO:0000313" key="9">
    <source>
        <dbReference type="EMBL" id="SSD58903.1"/>
    </source>
</evidence>
<evidence type="ECO:0000256" key="2">
    <source>
        <dbReference type="ARBA" id="ARBA00022729"/>
    </source>
</evidence>
<dbReference type="GO" id="GO:0051082">
    <property type="term" value="F:unfolded protein binding"/>
    <property type="evidence" value="ECO:0007669"/>
    <property type="project" value="TreeGrafter"/>
</dbReference>
<dbReference type="Pfam" id="PF18402">
    <property type="entry name" value="Thioredoxin_14"/>
    <property type="match status" value="1"/>
</dbReference>
<dbReference type="InterPro" id="IPR040497">
    <property type="entry name" value="Glyco_transf_24"/>
</dbReference>
<feature type="domain" description="Glucosyltransferase 24 catalytic" evidence="8">
    <location>
        <begin position="1095"/>
        <end position="1308"/>
    </location>
</feature>
<accession>A0A376B2K2</accession>
<dbReference type="InterPro" id="IPR009448">
    <property type="entry name" value="UDP-g_GGtrans"/>
</dbReference>
<dbReference type="EMBL" id="UFAJ01000062">
    <property type="protein sequence ID" value="SSD58903.1"/>
    <property type="molecule type" value="Genomic_DNA"/>
</dbReference>
<keyword evidence="10" id="KW-1185">Reference proteome</keyword>
<dbReference type="PANTHER" id="PTHR11226">
    <property type="entry name" value="UDP-GLUCOSE GLYCOPROTEIN:GLUCOSYLTRANSFERASE"/>
    <property type="match status" value="1"/>
</dbReference>
<feature type="domain" description="UGGT thioredoxin-like" evidence="6">
    <location>
        <begin position="251"/>
        <end position="360"/>
    </location>
</feature>
<evidence type="ECO:0000256" key="1">
    <source>
        <dbReference type="ARBA" id="ARBA00004319"/>
    </source>
</evidence>
<dbReference type="InterPro" id="IPR040692">
    <property type="entry name" value="UGGT_TRXL_3"/>
</dbReference>
<gene>
    <name evidence="9" type="ORF">SCODWIG_00664</name>
</gene>